<dbReference type="InterPro" id="IPR036388">
    <property type="entry name" value="WH-like_DNA-bd_sf"/>
</dbReference>
<evidence type="ECO:0000256" key="4">
    <source>
        <dbReference type="ARBA" id="ARBA00023125"/>
    </source>
</evidence>
<dbReference type="Proteomes" id="UP000284207">
    <property type="component" value="Unassembled WGS sequence"/>
</dbReference>
<reference evidence="7 8" key="1">
    <citation type="submission" date="2016-10" db="EMBL/GenBank/DDBJ databases">
        <title>Comparative genome analysis of multiple Pseudomonas spp. focuses on biocontrol and plant growth promoting traits.</title>
        <authorList>
            <person name="Tao X.-Y."/>
            <person name="Taylor C.G."/>
        </authorList>
    </citation>
    <scope>NUCLEOTIDE SEQUENCE [LARGE SCALE GENOMIC DNA]</scope>
    <source>
        <strain evidence="7 8">36B3</strain>
    </source>
</reference>
<dbReference type="SUPFAM" id="SSF46785">
    <property type="entry name" value="Winged helix' DNA-binding domain"/>
    <property type="match status" value="1"/>
</dbReference>
<dbReference type="PROSITE" id="PS50949">
    <property type="entry name" value="HTH_GNTR"/>
    <property type="match status" value="1"/>
</dbReference>
<protein>
    <submittedName>
        <fullName evidence="7">GntR family transcriptional regulator</fullName>
    </submittedName>
</protein>
<dbReference type="CDD" id="cd07377">
    <property type="entry name" value="WHTH_GntR"/>
    <property type="match status" value="1"/>
</dbReference>
<dbReference type="GO" id="GO:0003700">
    <property type="term" value="F:DNA-binding transcription factor activity"/>
    <property type="evidence" value="ECO:0007669"/>
    <property type="project" value="InterPro"/>
</dbReference>
<evidence type="ECO:0000256" key="1">
    <source>
        <dbReference type="ARBA" id="ARBA00005384"/>
    </source>
</evidence>
<dbReference type="GO" id="GO:0030170">
    <property type="term" value="F:pyridoxal phosphate binding"/>
    <property type="evidence" value="ECO:0007669"/>
    <property type="project" value="InterPro"/>
</dbReference>
<evidence type="ECO:0000256" key="2">
    <source>
        <dbReference type="ARBA" id="ARBA00022898"/>
    </source>
</evidence>
<dbReference type="Pfam" id="PF00392">
    <property type="entry name" value="GntR"/>
    <property type="match status" value="1"/>
</dbReference>
<dbReference type="PANTHER" id="PTHR46577">
    <property type="entry name" value="HTH-TYPE TRANSCRIPTIONAL REGULATORY PROTEIN GABR"/>
    <property type="match status" value="1"/>
</dbReference>
<dbReference type="InterPro" id="IPR036390">
    <property type="entry name" value="WH_DNA-bd_sf"/>
</dbReference>
<dbReference type="RefSeq" id="WP_123419792.1">
    <property type="nucleotide sequence ID" value="NZ_MOCA01000007.1"/>
</dbReference>
<dbReference type="AlphaFoldDB" id="A0A423NJJ7"/>
<dbReference type="SMART" id="SM00345">
    <property type="entry name" value="HTH_GNTR"/>
    <property type="match status" value="1"/>
</dbReference>
<gene>
    <name evidence="7" type="ORF">BK674_21185</name>
</gene>
<evidence type="ECO:0000313" key="8">
    <source>
        <dbReference type="Proteomes" id="UP000284207"/>
    </source>
</evidence>
<proteinExistence type="inferred from homology"/>
<sequence length="492" mass="53317">MDRFDLPDKRWRIVKDWIIRQIDSGDLAAEAKLPSIRVLARMFETSITTVQRALADLEADAYVSTVPRVGYFVSASGRAKPSGAFDFSSVTVNVNHAVVAMLSEAASRTTASLNSAVLHSDLTPNVLLNKCLSVLAAKTDNALSGLVAPPGLPALRRRIAGLMLTRGVVCGPDDILVTSGDTIALELALEAVALKGATVAIETPTYYGILQTIERLGMRALPIRTHGRTGLDVDHLEEALKQKKVAVIFLNPTLQNPRGFIMPDEARARLSRIAREADVPIIEDDIFFDLVPEADRPRAIKSYDTSGQTIYCSSFSKTIAPGYRVGWCLAGKYRNAILAQMFSRNLAVSSLAQNVLNEFIGRGYMDEHCARLRSQLSSLASFVEALVRTDFPARTLYVPPRGGFIHWIEMPANTDMRALQQLATERGCHVAGSGIFFADGQASTGVRICLGTTLTPAVIGILKVIAECAHLAACPTSLQPMPTEQLQEPAVS</sequence>
<accession>A0A423NJJ7</accession>
<keyword evidence="3" id="KW-0805">Transcription regulation</keyword>
<dbReference type="InterPro" id="IPR051446">
    <property type="entry name" value="HTH_trans_reg/aminotransferase"/>
</dbReference>
<dbReference type="Gene3D" id="3.40.640.10">
    <property type="entry name" value="Type I PLP-dependent aspartate aminotransferase-like (Major domain)"/>
    <property type="match status" value="1"/>
</dbReference>
<organism evidence="7 8">
    <name type="scientific">Pseudomonas moraviensis</name>
    <dbReference type="NCBI Taxonomy" id="321662"/>
    <lineage>
        <taxon>Bacteria</taxon>
        <taxon>Pseudomonadati</taxon>
        <taxon>Pseudomonadota</taxon>
        <taxon>Gammaproteobacteria</taxon>
        <taxon>Pseudomonadales</taxon>
        <taxon>Pseudomonadaceae</taxon>
        <taxon>Pseudomonas</taxon>
    </lineage>
</organism>
<keyword evidence="5" id="KW-0804">Transcription</keyword>
<dbReference type="PANTHER" id="PTHR46577:SF1">
    <property type="entry name" value="HTH-TYPE TRANSCRIPTIONAL REGULATORY PROTEIN GABR"/>
    <property type="match status" value="1"/>
</dbReference>
<evidence type="ECO:0000259" key="6">
    <source>
        <dbReference type="PROSITE" id="PS50949"/>
    </source>
</evidence>
<dbReference type="SUPFAM" id="SSF53383">
    <property type="entry name" value="PLP-dependent transferases"/>
    <property type="match status" value="1"/>
</dbReference>
<dbReference type="InterPro" id="IPR000524">
    <property type="entry name" value="Tscrpt_reg_HTH_GntR"/>
</dbReference>
<dbReference type="Pfam" id="PF00155">
    <property type="entry name" value="Aminotran_1_2"/>
    <property type="match status" value="1"/>
</dbReference>
<evidence type="ECO:0000256" key="5">
    <source>
        <dbReference type="ARBA" id="ARBA00023163"/>
    </source>
</evidence>
<keyword evidence="4" id="KW-0238">DNA-binding</keyword>
<name>A0A423NJJ7_9PSED</name>
<dbReference type="InterPro" id="IPR015421">
    <property type="entry name" value="PyrdxlP-dep_Trfase_major"/>
</dbReference>
<dbReference type="InterPro" id="IPR015424">
    <property type="entry name" value="PyrdxlP-dep_Trfase"/>
</dbReference>
<evidence type="ECO:0000313" key="7">
    <source>
        <dbReference type="EMBL" id="RON98431.1"/>
    </source>
</evidence>
<dbReference type="Gene3D" id="1.10.10.10">
    <property type="entry name" value="Winged helix-like DNA-binding domain superfamily/Winged helix DNA-binding domain"/>
    <property type="match status" value="1"/>
</dbReference>
<feature type="domain" description="HTH gntR-type" evidence="6">
    <location>
        <begin position="8"/>
        <end position="76"/>
    </location>
</feature>
<dbReference type="InterPro" id="IPR004839">
    <property type="entry name" value="Aminotransferase_I/II_large"/>
</dbReference>
<comment type="caution">
    <text evidence="7">The sequence shown here is derived from an EMBL/GenBank/DDBJ whole genome shotgun (WGS) entry which is preliminary data.</text>
</comment>
<keyword evidence="2" id="KW-0663">Pyridoxal phosphate</keyword>
<evidence type="ECO:0000256" key="3">
    <source>
        <dbReference type="ARBA" id="ARBA00023015"/>
    </source>
</evidence>
<dbReference type="CDD" id="cd00609">
    <property type="entry name" value="AAT_like"/>
    <property type="match status" value="1"/>
</dbReference>
<dbReference type="GO" id="GO:0003677">
    <property type="term" value="F:DNA binding"/>
    <property type="evidence" value="ECO:0007669"/>
    <property type="project" value="UniProtKB-KW"/>
</dbReference>
<comment type="similarity">
    <text evidence="1">In the C-terminal section; belongs to the class-I pyridoxal-phosphate-dependent aminotransferase family.</text>
</comment>
<dbReference type="EMBL" id="MOCA01000007">
    <property type="protein sequence ID" value="RON98431.1"/>
    <property type="molecule type" value="Genomic_DNA"/>
</dbReference>